<dbReference type="Gene3D" id="3.40.50.410">
    <property type="entry name" value="von Willebrand factor, type A domain"/>
    <property type="match status" value="1"/>
</dbReference>
<protein>
    <recommendedName>
        <fullName evidence="5">VWFA domain-containing protein</fullName>
    </recommendedName>
</protein>
<gene>
    <name evidence="6" type="ORF">MNBD_ALPHA06-1954</name>
</gene>
<dbReference type="InterPro" id="IPR052969">
    <property type="entry name" value="Thr-specific_kinase-like"/>
</dbReference>
<evidence type="ECO:0000259" key="5">
    <source>
        <dbReference type="PROSITE" id="PS50234"/>
    </source>
</evidence>
<accession>A0A3B0RIM8</accession>
<reference evidence="6" key="1">
    <citation type="submission" date="2018-06" db="EMBL/GenBank/DDBJ databases">
        <authorList>
            <person name="Zhirakovskaya E."/>
        </authorList>
    </citation>
    <scope>NUCLEOTIDE SEQUENCE</scope>
</reference>
<evidence type="ECO:0000256" key="2">
    <source>
        <dbReference type="ARBA" id="ARBA00022525"/>
    </source>
</evidence>
<keyword evidence="3" id="KW-0732">Signal</keyword>
<evidence type="ECO:0000256" key="1">
    <source>
        <dbReference type="ARBA" id="ARBA00004613"/>
    </source>
</evidence>
<evidence type="ECO:0000256" key="3">
    <source>
        <dbReference type="ARBA" id="ARBA00022729"/>
    </source>
</evidence>
<dbReference type="PANTHER" id="PTHR47763">
    <property type="entry name" value="ALPHA-PROTEIN KINASE VWKA"/>
    <property type="match status" value="1"/>
</dbReference>
<proteinExistence type="predicted"/>
<feature type="domain" description="VWFA" evidence="5">
    <location>
        <begin position="37"/>
        <end position="235"/>
    </location>
</feature>
<keyword evidence="2" id="KW-0964">Secreted</keyword>
<dbReference type="InterPro" id="IPR036465">
    <property type="entry name" value="vWFA_dom_sf"/>
</dbReference>
<organism evidence="6">
    <name type="scientific">hydrothermal vent metagenome</name>
    <dbReference type="NCBI Taxonomy" id="652676"/>
    <lineage>
        <taxon>unclassified sequences</taxon>
        <taxon>metagenomes</taxon>
        <taxon>ecological metagenomes</taxon>
    </lineage>
</organism>
<evidence type="ECO:0000256" key="4">
    <source>
        <dbReference type="SAM" id="Coils"/>
    </source>
</evidence>
<evidence type="ECO:0000313" key="6">
    <source>
        <dbReference type="EMBL" id="VAV91481.1"/>
    </source>
</evidence>
<dbReference type="SMART" id="SM00327">
    <property type="entry name" value="VWA"/>
    <property type="match status" value="1"/>
</dbReference>
<sequence>MKTHTRFATKFALTLLAGSALLGAVPAAAHNNYQNVEVAFVLDTTGSMSGLIEGAKQKIWSIANEIIDVNDQGQTKIRFALIGYRDRQDDYVTKSFDMTDDLHGIYGNLLKLQAQGGGDRPESVNQALSEAVNDLSWSRNNDTLRLVFLVGDAPPHMDYNQEAQYPATIRRATRKNIIINTVQAGADHETRRIWKEMAKLGQGDYAAIAQNGGMQIIHTPYDQDIEVLQRRINKTSLGYGSISLQSAFRKKRQQALAAPAPVASDMAEFRLKSGKRNQVITGVSELVEDYEDGKVDLNTMDEAALPKTLQGLSKEERETKLKSLVTERSNLNKKLEKLVKQRETYMDAERKKLELANKDDGFDSQVRKSIARQMKMK</sequence>
<dbReference type="CDD" id="cd00198">
    <property type="entry name" value="vWFA"/>
    <property type="match status" value="1"/>
</dbReference>
<name>A0A3B0RIM8_9ZZZZ</name>
<dbReference type="AlphaFoldDB" id="A0A3B0RIM8"/>
<feature type="coiled-coil region" evidence="4">
    <location>
        <begin position="314"/>
        <end position="358"/>
    </location>
</feature>
<dbReference type="SUPFAM" id="SSF53300">
    <property type="entry name" value="vWA-like"/>
    <property type="match status" value="1"/>
</dbReference>
<dbReference type="GO" id="GO:0005737">
    <property type="term" value="C:cytoplasm"/>
    <property type="evidence" value="ECO:0007669"/>
    <property type="project" value="TreeGrafter"/>
</dbReference>
<keyword evidence="4" id="KW-0175">Coiled coil</keyword>
<dbReference type="GO" id="GO:0004674">
    <property type="term" value="F:protein serine/threonine kinase activity"/>
    <property type="evidence" value="ECO:0007669"/>
    <property type="project" value="TreeGrafter"/>
</dbReference>
<comment type="subcellular location">
    <subcellularLocation>
        <location evidence="1">Secreted</location>
    </subcellularLocation>
</comment>
<dbReference type="PROSITE" id="PS50234">
    <property type="entry name" value="VWFA"/>
    <property type="match status" value="1"/>
</dbReference>
<dbReference type="InterPro" id="IPR002035">
    <property type="entry name" value="VWF_A"/>
</dbReference>
<dbReference type="InterPro" id="IPR056861">
    <property type="entry name" value="HMCN1-like_VWA"/>
</dbReference>
<dbReference type="Pfam" id="PF25106">
    <property type="entry name" value="VWA_4"/>
    <property type="match status" value="1"/>
</dbReference>
<dbReference type="EMBL" id="UOEE01000126">
    <property type="protein sequence ID" value="VAV91481.1"/>
    <property type="molecule type" value="Genomic_DNA"/>
</dbReference>
<dbReference type="PANTHER" id="PTHR47763:SF1">
    <property type="entry name" value="DUF659 DOMAIN-CONTAINING PROTEIN"/>
    <property type="match status" value="1"/>
</dbReference>